<evidence type="ECO:0000256" key="3">
    <source>
        <dbReference type="ARBA" id="ARBA00022679"/>
    </source>
</evidence>
<dbReference type="GO" id="GO:0005524">
    <property type="term" value="F:ATP binding"/>
    <property type="evidence" value="ECO:0007669"/>
    <property type="project" value="UniProtKB-KW"/>
</dbReference>
<dbReference type="InterPro" id="IPR051804">
    <property type="entry name" value="Carb_Metab_Reg_Kinase/Isom"/>
</dbReference>
<dbReference type="GO" id="GO:0008865">
    <property type="term" value="F:fructokinase activity"/>
    <property type="evidence" value="ECO:0007669"/>
    <property type="project" value="UniProtKB-EC"/>
</dbReference>
<dbReference type="InterPro" id="IPR043129">
    <property type="entry name" value="ATPase_NBD"/>
</dbReference>
<dbReference type="SUPFAM" id="SSF53067">
    <property type="entry name" value="Actin-like ATPase domain"/>
    <property type="match status" value="1"/>
</dbReference>
<dbReference type="Pfam" id="PF00480">
    <property type="entry name" value="ROK"/>
    <property type="match status" value="1"/>
</dbReference>
<keyword evidence="6 13" id="KW-0418">Kinase</keyword>
<dbReference type="PANTHER" id="PTHR42742">
    <property type="entry name" value="TRANSCRIPTIONAL REPRESSOR MPRA"/>
    <property type="match status" value="1"/>
</dbReference>
<protein>
    <recommendedName>
        <fullName evidence="11">fructokinase</fullName>
        <ecNumber evidence="11">2.7.1.4</ecNumber>
    </recommendedName>
</protein>
<accession>A0A347ZTT1</accession>
<dbReference type="OrthoDB" id="9783435at2"/>
<keyword evidence="5" id="KW-0547">Nucleotide-binding</keyword>
<dbReference type="InterPro" id="IPR049874">
    <property type="entry name" value="ROK_cs"/>
</dbReference>
<dbReference type="PROSITE" id="PS01125">
    <property type="entry name" value="ROK"/>
    <property type="match status" value="1"/>
</dbReference>
<dbReference type="Gene3D" id="3.30.420.40">
    <property type="match status" value="2"/>
</dbReference>
<dbReference type="AlphaFoldDB" id="A0A347ZTT1"/>
<keyword evidence="14" id="KW-1185">Reference proteome</keyword>
<evidence type="ECO:0000256" key="2">
    <source>
        <dbReference type="ARBA" id="ARBA00006479"/>
    </source>
</evidence>
<evidence type="ECO:0000256" key="1">
    <source>
        <dbReference type="ARBA" id="ARBA00001946"/>
    </source>
</evidence>
<dbReference type="Proteomes" id="UP000256388">
    <property type="component" value="Unassembled WGS sequence"/>
</dbReference>
<proteinExistence type="inferred from homology"/>
<evidence type="ECO:0000256" key="7">
    <source>
        <dbReference type="ARBA" id="ARBA00022833"/>
    </source>
</evidence>
<dbReference type="GO" id="GO:0046872">
    <property type="term" value="F:metal ion binding"/>
    <property type="evidence" value="ECO:0007669"/>
    <property type="project" value="UniProtKB-KW"/>
</dbReference>
<evidence type="ECO:0000256" key="9">
    <source>
        <dbReference type="ARBA" id="ARBA00022842"/>
    </source>
</evidence>
<evidence type="ECO:0000256" key="10">
    <source>
        <dbReference type="ARBA" id="ARBA00023277"/>
    </source>
</evidence>
<dbReference type="PANTHER" id="PTHR42742:SF3">
    <property type="entry name" value="FRUCTOKINASE"/>
    <property type="match status" value="1"/>
</dbReference>
<evidence type="ECO:0000256" key="11">
    <source>
        <dbReference type="ARBA" id="ARBA00038887"/>
    </source>
</evidence>
<dbReference type="EMBL" id="QUMS01000001">
    <property type="protein sequence ID" value="REG10707.1"/>
    <property type="molecule type" value="Genomic_DNA"/>
</dbReference>
<comment type="catalytic activity">
    <reaction evidence="12">
        <text>D-fructose + ATP = D-fructose 6-phosphate + ADP + H(+)</text>
        <dbReference type="Rhea" id="RHEA:16125"/>
        <dbReference type="ChEBI" id="CHEBI:15378"/>
        <dbReference type="ChEBI" id="CHEBI:30616"/>
        <dbReference type="ChEBI" id="CHEBI:37721"/>
        <dbReference type="ChEBI" id="CHEBI:61527"/>
        <dbReference type="ChEBI" id="CHEBI:456216"/>
        <dbReference type="EC" id="2.7.1.4"/>
    </reaction>
</comment>
<dbReference type="RefSeq" id="WP_116223871.1">
    <property type="nucleotide sequence ID" value="NZ_AP018437.1"/>
</dbReference>
<keyword evidence="7" id="KW-0862">Zinc</keyword>
<comment type="cofactor">
    <cofactor evidence="1">
        <name>Mg(2+)</name>
        <dbReference type="ChEBI" id="CHEBI:18420"/>
    </cofactor>
</comment>
<dbReference type="FunFam" id="3.30.420.40:FF:000136">
    <property type="entry name" value="Putative fructokinase"/>
    <property type="match status" value="1"/>
</dbReference>
<dbReference type="CDD" id="cd24067">
    <property type="entry name" value="ASKHA_NBD_ROK_BsFRK-like"/>
    <property type="match status" value="1"/>
</dbReference>
<keyword evidence="4" id="KW-0479">Metal-binding</keyword>
<evidence type="ECO:0000313" key="14">
    <source>
        <dbReference type="Proteomes" id="UP000256388"/>
    </source>
</evidence>
<keyword evidence="3" id="KW-0808">Transferase</keyword>
<name>A0A347ZTT1_9CHLR</name>
<dbReference type="EC" id="2.7.1.4" evidence="11"/>
<keyword evidence="8" id="KW-0067">ATP-binding</keyword>
<gene>
    <name evidence="13" type="ORF">DFR64_0567</name>
</gene>
<comment type="caution">
    <text evidence="13">The sequence shown here is derived from an EMBL/GenBank/DDBJ whole genome shotgun (WGS) entry which is preliminary data.</text>
</comment>
<comment type="similarity">
    <text evidence="2">Belongs to the ROK (NagC/XylR) family.</text>
</comment>
<evidence type="ECO:0000313" key="13">
    <source>
        <dbReference type="EMBL" id="REG10707.1"/>
    </source>
</evidence>
<dbReference type="InterPro" id="IPR000600">
    <property type="entry name" value="ROK"/>
</dbReference>
<reference evidence="13 14" key="1">
    <citation type="submission" date="2018-08" db="EMBL/GenBank/DDBJ databases">
        <title>Genomic Encyclopedia of Type Strains, Phase IV (KMG-IV): sequencing the most valuable type-strain genomes for metagenomic binning, comparative biology and taxonomic classification.</title>
        <authorList>
            <person name="Goeker M."/>
        </authorList>
    </citation>
    <scope>NUCLEOTIDE SEQUENCE [LARGE SCALE GENOMIC DNA]</scope>
    <source>
        <strain evidence="13 14">DSM 23923</strain>
    </source>
</reference>
<evidence type="ECO:0000256" key="5">
    <source>
        <dbReference type="ARBA" id="ARBA00022741"/>
    </source>
</evidence>
<keyword evidence="9" id="KW-0460">Magnesium</keyword>
<organism evidence="13 14">
    <name type="scientific">Pelolinea submarina</name>
    <dbReference type="NCBI Taxonomy" id="913107"/>
    <lineage>
        <taxon>Bacteria</taxon>
        <taxon>Bacillati</taxon>
        <taxon>Chloroflexota</taxon>
        <taxon>Anaerolineae</taxon>
        <taxon>Anaerolineales</taxon>
        <taxon>Anaerolineaceae</taxon>
        <taxon>Pelolinea</taxon>
    </lineage>
</organism>
<dbReference type="FunFam" id="3.30.420.40:FF:000153">
    <property type="entry name" value="Putative fructokinase"/>
    <property type="match status" value="1"/>
</dbReference>
<keyword evidence="10" id="KW-0119">Carbohydrate metabolism</keyword>
<evidence type="ECO:0000256" key="6">
    <source>
        <dbReference type="ARBA" id="ARBA00022777"/>
    </source>
</evidence>
<evidence type="ECO:0000256" key="8">
    <source>
        <dbReference type="ARBA" id="ARBA00022840"/>
    </source>
</evidence>
<evidence type="ECO:0000256" key="4">
    <source>
        <dbReference type="ARBA" id="ARBA00022723"/>
    </source>
</evidence>
<evidence type="ECO:0000256" key="12">
    <source>
        <dbReference type="ARBA" id="ARBA00048451"/>
    </source>
</evidence>
<sequence>MSKQYFGAIELGGTKTNVMVADADNHQLAKKVFPTLSPDETIADICNFFKSTISSEGIKLESIGIGSFGPVDLHPESKTFGYITSTPKPGWQFVNIKGNIESALNIQTRIDTDVNAAALGEYSCKSMNTIKNMVYITIGTGIGAGIIINGNLVHGLVHPEFGHIHLPHDKRIDPFPGICPYHRDCFEGLASGPALTERWRMPADEIPQDHVAWDLEGEYIAYAVSDLICTVSPEKIILGGGVMHRYYLYDIIRTKTVSIINRYIRSKYLEESIGDYITAPRLKSDSGLIGALCLAVHADKPE</sequence>